<comment type="caution">
    <text evidence="1">The sequence shown here is derived from an EMBL/GenBank/DDBJ whole genome shotgun (WGS) entry which is preliminary data.</text>
</comment>
<reference evidence="2" key="1">
    <citation type="journal article" date="2017" name="Nat. Microbiol.">
        <title>Global analysis of biosynthetic gene clusters reveals vast potential of secondary metabolite production in Penicillium species.</title>
        <authorList>
            <person name="Nielsen J.C."/>
            <person name="Grijseels S."/>
            <person name="Prigent S."/>
            <person name="Ji B."/>
            <person name="Dainat J."/>
            <person name="Nielsen K.F."/>
            <person name="Frisvad J.C."/>
            <person name="Workman M."/>
            <person name="Nielsen J."/>
        </authorList>
    </citation>
    <scope>NUCLEOTIDE SEQUENCE [LARGE SCALE GENOMIC DNA]</scope>
    <source>
        <strain evidence="2">IBT 31811</strain>
    </source>
</reference>
<dbReference type="EMBL" id="MDYN01000047">
    <property type="protein sequence ID" value="OQD79610.1"/>
    <property type="molecule type" value="Genomic_DNA"/>
</dbReference>
<dbReference type="AlphaFoldDB" id="A0A1V6PRG8"/>
<name>A0A1V6PRG8_9EURO</name>
<evidence type="ECO:0000313" key="2">
    <source>
        <dbReference type="Proteomes" id="UP000191672"/>
    </source>
</evidence>
<keyword evidence="2" id="KW-1185">Reference proteome</keyword>
<proteinExistence type="predicted"/>
<protein>
    <submittedName>
        <fullName evidence="1">Uncharacterized protein</fullName>
    </submittedName>
</protein>
<organism evidence="1 2">
    <name type="scientific">Penicillium antarcticum</name>
    <dbReference type="NCBI Taxonomy" id="416450"/>
    <lineage>
        <taxon>Eukaryota</taxon>
        <taxon>Fungi</taxon>
        <taxon>Dikarya</taxon>
        <taxon>Ascomycota</taxon>
        <taxon>Pezizomycotina</taxon>
        <taxon>Eurotiomycetes</taxon>
        <taxon>Eurotiomycetidae</taxon>
        <taxon>Eurotiales</taxon>
        <taxon>Aspergillaceae</taxon>
        <taxon>Penicillium</taxon>
    </lineage>
</organism>
<gene>
    <name evidence="1" type="ORF">PENANT_c047G06569</name>
</gene>
<accession>A0A1V6PRG8</accession>
<evidence type="ECO:0000313" key="1">
    <source>
        <dbReference type="EMBL" id="OQD79610.1"/>
    </source>
</evidence>
<sequence length="74" mass="7812">MEHAKAPYLGSEKDILTTVMSTAAVANDQAKYGQADCKQSESEHFPVPISAVVENHQEPFSVGETAAAGGGCRF</sequence>
<dbReference type="Proteomes" id="UP000191672">
    <property type="component" value="Unassembled WGS sequence"/>
</dbReference>